<protein>
    <submittedName>
        <fullName evidence="2">Uncharacterized protein</fullName>
    </submittedName>
</protein>
<reference evidence="2 3" key="1">
    <citation type="journal article" date="2010" name="Science">
        <title>Genomic analysis of organismal complexity in the multicellular green alga Volvox carteri.</title>
        <authorList>
            <person name="Prochnik S.E."/>
            <person name="Umen J."/>
            <person name="Nedelcu A.M."/>
            <person name="Hallmann A."/>
            <person name="Miller S.M."/>
            <person name="Nishii I."/>
            <person name="Ferris P."/>
            <person name="Kuo A."/>
            <person name="Mitros T."/>
            <person name="Fritz-Laylin L.K."/>
            <person name="Hellsten U."/>
            <person name="Chapman J."/>
            <person name="Simakov O."/>
            <person name="Rensing S.A."/>
            <person name="Terry A."/>
            <person name="Pangilinan J."/>
            <person name="Kapitonov V."/>
            <person name="Jurka J."/>
            <person name="Salamov A."/>
            <person name="Shapiro H."/>
            <person name="Schmutz J."/>
            <person name="Grimwood J."/>
            <person name="Lindquist E."/>
            <person name="Lucas S."/>
            <person name="Grigoriev I.V."/>
            <person name="Schmitt R."/>
            <person name="Kirk D."/>
            <person name="Rokhsar D.S."/>
        </authorList>
    </citation>
    <scope>NUCLEOTIDE SEQUENCE [LARGE SCALE GENOMIC DNA]</scope>
    <source>
        <strain evidence="3">f. Nagariensis / Eve</strain>
    </source>
</reference>
<feature type="chain" id="PRO_5003124583" evidence="1">
    <location>
        <begin position="19"/>
        <end position="475"/>
    </location>
</feature>
<feature type="signal peptide" evidence="1">
    <location>
        <begin position="1"/>
        <end position="18"/>
    </location>
</feature>
<evidence type="ECO:0000256" key="1">
    <source>
        <dbReference type="SAM" id="SignalP"/>
    </source>
</evidence>
<gene>
    <name evidence="2" type="ORF">VOLCADRAFT_100224</name>
</gene>
<keyword evidence="1" id="KW-0732">Signal</keyword>
<dbReference type="GeneID" id="9621184"/>
<accession>D8UJR3</accession>
<dbReference type="InParanoid" id="D8UJR3"/>
<evidence type="ECO:0000313" key="3">
    <source>
        <dbReference type="Proteomes" id="UP000001058"/>
    </source>
</evidence>
<dbReference type="Proteomes" id="UP000001058">
    <property type="component" value="Unassembled WGS sequence"/>
</dbReference>
<dbReference type="RefSeq" id="XP_002958891.1">
    <property type="nucleotide sequence ID" value="XM_002958845.1"/>
</dbReference>
<dbReference type="KEGG" id="vcn:VOLCADRAFT_100224"/>
<evidence type="ECO:0000313" key="2">
    <source>
        <dbReference type="EMBL" id="EFJ40022.1"/>
    </source>
</evidence>
<keyword evidence="3" id="KW-1185">Reference proteome</keyword>
<organism evidence="3">
    <name type="scientific">Volvox carteri f. nagariensis</name>
    <dbReference type="NCBI Taxonomy" id="3068"/>
    <lineage>
        <taxon>Eukaryota</taxon>
        <taxon>Viridiplantae</taxon>
        <taxon>Chlorophyta</taxon>
        <taxon>core chlorophytes</taxon>
        <taxon>Chlorophyceae</taxon>
        <taxon>CS clade</taxon>
        <taxon>Chlamydomonadales</taxon>
        <taxon>Volvocaceae</taxon>
        <taxon>Volvox</taxon>
    </lineage>
</organism>
<dbReference type="AlphaFoldDB" id="D8UJR3"/>
<sequence length="475" mass="48973">MSVLACLICDLVCGQLLAQGLTGSQTGVPGQGSMDDLSDVILSYIRFQNDGTASDGDREFLDGFPWLLECTDASDDLSIGCCPSSQQDGGNGGIAISSSGYTVGEGLDSDIGPGCYCNVSGKDTGVATAASLLPAALAAVWYSCCHGNNANRNSRIHVSHSTCRCGSRGQIVPQHQCLRQEQLKKLQQLKLPGTLLVLAPHGLVGAANIAFTALAVTTASPGSVRSGTPAGFAASIAAVSCMAFDFSNDAAGTASSRKPVHLPGCQFPVTTTSAAGVAAPAAATADAPAGAASPRGGSSLPQPSGGAVFAISISGVRCTCGTTYNKACKAAGHPHWKVIKYMLAYEVCPAEHTGLAATLYKDFAAGKQKGVETKQVLWVTTEGHVVLWHAWLCQCVHLIPLWRLLQETAFLIKHGDVSSPACVSGQLLAGVLVQRLAFQEGLQRSGSRDVCSKASSEAEVVSEADLQHPSGLGKK</sequence>
<dbReference type="EMBL" id="GL378430">
    <property type="protein sequence ID" value="EFJ40022.1"/>
    <property type="molecule type" value="Genomic_DNA"/>
</dbReference>
<proteinExistence type="predicted"/>
<name>D8UJR3_VOLCA</name>